<evidence type="ECO:0000313" key="2">
    <source>
        <dbReference type="Ensembl" id="ENSCSAVP00000003056.1"/>
    </source>
</evidence>
<proteinExistence type="predicted"/>
<evidence type="ECO:0000313" key="3">
    <source>
        <dbReference type="Proteomes" id="UP000007875"/>
    </source>
</evidence>
<keyword evidence="1" id="KW-0812">Transmembrane</keyword>
<keyword evidence="3" id="KW-1185">Reference proteome</keyword>
<evidence type="ECO:0000256" key="1">
    <source>
        <dbReference type="SAM" id="Phobius"/>
    </source>
</evidence>
<dbReference type="OMA" id="FLAILNC"/>
<feature type="transmembrane region" description="Helical" evidence="1">
    <location>
        <begin position="136"/>
        <end position="162"/>
    </location>
</feature>
<dbReference type="AlphaFoldDB" id="H2YCK8"/>
<reference evidence="3" key="1">
    <citation type="submission" date="2003-08" db="EMBL/GenBank/DDBJ databases">
        <authorList>
            <person name="Birren B."/>
            <person name="Nusbaum C."/>
            <person name="Abebe A."/>
            <person name="Abouelleil A."/>
            <person name="Adekoya E."/>
            <person name="Ait-zahra M."/>
            <person name="Allen N."/>
            <person name="Allen T."/>
            <person name="An P."/>
            <person name="Anderson M."/>
            <person name="Anderson S."/>
            <person name="Arachchi H."/>
            <person name="Armbruster J."/>
            <person name="Bachantsang P."/>
            <person name="Baldwin J."/>
            <person name="Barry A."/>
            <person name="Bayul T."/>
            <person name="Blitshsteyn B."/>
            <person name="Bloom T."/>
            <person name="Blye J."/>
            <person name="Boguslavskiy L."/>
            <person name="Borowsky M."/>
            <person name="Boukhgalter B."/>
            <person name="Brunache A."/>
            <person name="Butler J."/>
            <person name="Calixte N."/>
            <person name="Calvo S."/>
            <person name="Camarata J."/>
            <person name="Campo K."/>
            <person name="Chang J."/>
            <person name="Cheshatsang Y."/>
            <person name="Citroen M."/>
            <person name="Collymore A."/>
            <person name="Considine T."/>
            <person name="Cook A."/>
            <person name="Cooke P."/>
            <person name="Corum B."/>
            <person name="Cuomo C."/>
            <person name="David R."/>
            <person name="Dawoe T."/>
            <person name="Degray S."/>
            <person name="Dodge S."/>
            <person name="Dooley K."/>
            <person name="Dorje P."/>
            <person name="Dorjee K."/>
            <person name="Dorris L."/>
            <person name="Duffey N."/>
            <person name="Dupes A."/>
            <person name="Elkins T."/>
            <person name="Engels R."/>
            <person name="Erickson J."/>
            <person name="Farina A."/>
            <person name="Faro S."/>
            <person name="Ferreira P."/>
            <person name="Fischer H."/>
            <person name="Fitzgerald M."/>
            <person name="Foley K."/>
            <person name="Gage D."/>
            <person name="Galagan J."/>
            <person name="Gearin G."/>
            <person name="Gnerre S."/>
            <person name="Gnirke A."/>
            <person name="Goyette A."/>
            <person name="Graham J."/>
            <person name="Grandbois E."/>
            <person name="Gyaltsen K."/>
            <person name="Hafez N."/>
            <person name="Hagopian D."/>
            <person name="Hagos B."/>
            <person name="Hall J."/>
            <person name="Hatcher B."/>
            <person name="Heller A."/>
            <person name="Higgins H."/>
            <person name="Honan T."/>
            <person name="Horn A."/>
            <person name="Houde N."/>
            <person name="Hughes L."/>
            <person name="Hulme W."/>
            <person name="Husby E."/>
            <person name="Iliev I."/>
            <person name="Jaffe D."/>
            <person name="Jones C."/>
            <person name="Kamal M."/>
            <person name="Kamat A."/>
            <person name="Kamvysselis M."/>
            <person name="Karlsson E."/>
            <person name="Kells C."/>
            <person name="Kieu A."/>
            <person name="Kisner P."/>
            <person name="Kodira C."/>
            <person name="Kulbokas E."/>
            <person name="Labutti K."/>
            <person name="Lama D."/>
            <person name="Landers T."/>
            <person name="Leger J."/>
            <person name="Levine S."/>
            <person name="Lewis D."/>
            <person name="Lewis T."/>
            <person name="Lindblad-toh K."/>
            <person name="Liu X."/>
            <person name="Lokyitsang T."/>
            <person name="Lokyitsang Y."/>
            <person name="Lucien O."/>
            <person name="Lui A."/>
            <person name="Ma L.J."/>
            <person name="Mabbitt R."/>
            <person name="Macdonald J."/>
            <person name="Maclean C."/>
            <person name="Major J."/>
            <person name="Manning J."/>
            <person name="Marabella R."/>
            <person name="Maru K."/>
            <person name="Matthews C."/>
            <person name="Mauceli E."/>
            <person name="Mccarthy M."/>
            <person name="Mcdonough S."/>
            <person name="Mcghee T."/>
            <person name="Meldrim J."/>
            <person name="Meneus L."/>
            <person name="Mesirov J."/>
            <person name="Mihalev A."/>
            <person name="Mihova T."/>
            <person name="Mikkelsen T."/>
            <person name="Mlenga V."/>
            <person name="Moru K."/>
            <person name="Mozes J."/>
            <person name="Mulrain L."/>
            <person name="Munson G."/>
            <person name="Naylor J."/>
            <person name="Newes C."/>
            <person name="Nguyen C."/>
            <person name="Nguyen N."/>
            <person name="Nguyen T."/>
            <person name="Nicol R."/>
            <person name="Nielsen C."/>
            <person name="Nizzari M."/>
            <person name="Norbu C."/>
            <person name="Norbu N."/>
            <person name="O'donnell P."/>
            <person name="Okoawo O."/>
            <person name="O'leary S."/>
            <person name="Omotosho B."/>
            <person name="O'neill K."/>
            <person name="Osman S."/>
            <person name="Parker S."/>
            <person name="Perrin D."/>
            <person name="Phunkhang P."/>
            <person name="Piqani B."/>
            <person name="Purcell S."/>
            <person name="Rachupka T."/>
            <person name="Ramasamy U."/>
            <person name="Rameau R."/>
            <person name="Ray V."/>
            <person name="Raymond C."/>
            <person name="Retta R."/>
            <person name="Richardson S."/>
            <person name="Rise C."/>
            <person name="Rodriguez J."/>
            <person name="Rogers J."/>
            <person name="Rogov P."/>
            <person name="Rutman M."/>
            <person name="Schupbach R."/>
            <person name="Seaman C."/>
            <person name="Settipalli S."/>
            <person name="Sharpe T."/>
            <person name="Sheridan J."/>
            <person name="Sherpa N."/>
            <person name="Shi J."/>
            <person name="Smirnov S."/>
            <person name="Smith C."/>
            <person name="Sougnez C."/>
            <person name="Spencer B."/>
            <person name="Stalker J."/>
            <person name="Stange-thomann N."/>
            <person name="Stavropoulos S."/>
            <person name="Stetson K."/>
            <person name="Stone C."/>
            <person name="Stone S."/>
            <person name="Stubbs M."/>
            <person name="Talamas J."/>
            <person name="Tchuinga P."/>
            <person name="Tenzing P."/>
            <person name="Tesfaye S."/>
            <person name="Theodore J."/>
            <person name="Thoulutsang Y."/>
            <person name="Topham K."/>
            <person name="Towey S."/>
            <person name="Tsamla T."/>
            <person name="Tsomo N."/>
            <person name="Vallee D."/>
            <person name="Vassiliev H."/>
            <person name="Venkataraman V."/>
            <person name="Vinson J."/>
            <person name="Vo A."/>
            <person name="Wade C."/>
            <person name="Wang S."/>
            <person name="Wangchuk T."/>
            <person name="Wangdi T."/>
            <person name="Whittaker C."/>
            <person name="Wilkinson J."/>
            <person name="Wu Y."/>
            <person name="Wyman D."/>
            <person name="Yadav S."/>
            <person name="Yang S."/>
            <person name="Yang X."/>
            <person name="Yeager S."/>
            <person name="Yee E."/>
            <person name="Young G."/>
            <person name="Zainoun J."/>
            <person name="Zembeck L."/>
            <person name="Zimmer A."/>
            <person name="Zody M."/>
            <person name="Lander E."/>
        </authorList>
    </citation>
    <scope>NUCLEOTIDE SEQUENCE [LARGE SCALE GENOMIC DNA]</scope>
</reference>
<dbReference type="GeneTree" id="ENSGT00390000003102"/>
<keyword evidence="1" id="KW-1133">Transmembrane helix</keyword>
<dbReference type="Proteomes" id="UP000007875">
    <property type="component" value="Unassembled WGS sequence"/>
</dbReference>
<keyword evidence="1" id="KW-0472">Membrane</keyword>
<dbReference type="Ensembl" id="ENSCSAVT00000003103.1">
    <property type="protein sequence ID" value="ENSCSAVP00000003057.1"/>
    <property type="gene ID" value="ENSCSAVG00000001813.1"/>
</dbReference>
<dbReference type="Ensembl" id="ENSCSAVT00000003102.1">
    <property type="protein sequence ID" value="ENSCSAVP00000003056.1"/>
    <property type="gene ID" value="ENSCSAVG00000001813.1"/>
</dbReference>
<feature type="transmembrane region" description="Helical" evidence="1">
    <location>
        <begin position="12"/>
        <end position="30"/>
    </location>
</feature>
<accession>H2YCK8</accession>
<sequence length="190" mass="21844">MRRNVGKCSWKSISCFAVSAFMLAASIVTFKEARFITTATYRHFDRLLSDDRSPTNQSECATLPNTYAVVKVKAGPQDGIAFNDVILEPISQSCYCNRYSIDYEKRNNNGRDVFIVSTRDWPPSLYGYYSSSCSDVIIYLELMTLLNIVVSFAWYLSFILIVRKSRRRKNILLLTSMDYRMLHSDIHAVL</sequence>
<dbReference type="HOGENOM" id="CLU_1427541_0_0_1"/>
<reference evidence="2" key="2">
    <citation type="submission" date="2025-05" db="UniProtKB">
        <authorList>
            <consortium name="Ensembl"/>
        </authorList>
    </citation>
    <scope>IDENTIFICATION</scope>
</reference>
<name>H2YCK8_CIOSA</name>
<protein>
    <submittedName>
        <fullName evidence="2">Uncharacterized protein</fullName>
    </submittedName>
</protein>
<organism evidence="2 3">
    <name type="scientific">Ciona savignyi</name>
    <name type="common">Pacific transparent sea squirt</name>
    <dbReference type="NCBI Taxonomy" id="51511"/>
    <lineage>
        <taxon>Eukaryota</taxon>
        <taxon>Metazoa</taxon>
        <taxon>Chordata</taxon>
        <taxon>Tunicata</taxon>
        <taxon>Ascidiacea</taxon>
        <taxon>Phlebobranchia</taxon>
        <taxon>Cionidae</taxon>
        <taxon>Ciona</taxon>
    </lineage>
</organism>